<dbReference type="PANTHER" id="PTHR11364:SF27">
    <property type="entry name" value="SULFURTRANSFERASE"/>
    <property type="match status" value="1"/>
</dbReference>
<evidence type="ECO:0000313" key="4">
    <source>
        <dbReference type="EMBL" id="MDS1116718.1"/>
    </source>
</evidence>
<dbReference type="SUPFAM" id="SSF52821">
    <property type="entry name" value="Rhodanese/Cell cycle control phosphatase"/>
    <property type="match status" value="2"/>
</dbReference>
<dbReference type="EMBL" id="JAVLUS010000033">
    <property type="protein sequence ID" value="MDS1116718.1"/>
    <property type="molecule type" value="Genomic_DNA"/>
</dbReference>
<dbReference type="PROSITE" id="PS00380">
    <property type="entry name" value="RHODANESE_1"/>
    <property type="match status" value="1"/>
</dbReference>
<dbReference type="InterPro" id="IPR001763">
    <property type="entry name" value="Rhodanese-like_dom"/>
</dbReference>
<feature type="domain" description="Rhodanese" evidence="3">
    <location>
        <begin position="169"/>
        <end position="293"/>
    </location>
</feature>
<dbReference type="EC" id="2.8.1.-" evidence="4"/>
<dbReference type="RefSeq" id="WP_310952453.1">
    <property type="nucleotide sequence ID" value="NZ_JAVLUS010000033.1"/>
</dbReference>
<keyword evidence="5" id="KW-1185">Reference proteome</keyword>
<feature type="domain" description="Rhodanese" evidence="3">
    <location>
        <begin position="24"/>
        <end position="140"/>
    </location>
</feature>
<dbReference type="Proteomes" id="UP001265083">
    <property type="component" value="Unassembled WGS sequence"/>
</dbReference>
<dbReference type="InterPro" id="IPR045078">
    <property type="entry name" value="TST/MPST-like"/>
</dbReference>
<dbReference type="CDD" id="cd01448">
    <property type="entry name" value="TST_Repeat_1"/>
    <property type="match status" value="1"/>
</dbReference>
<dbReference type="InterPro" id="IPR001307">
    <property type="entry name" value="Thiosulphate_STrfase_CS"/>
</dbReference>
<evidence type="ECO:0000256" key="2">
    <source>
        <dbReference type="ARBA" id="ARBA00022737"/>
    </source>
</evidence>
<dbReference type="Pfam" id="PF00581">
    <property type="entry name" value="Rhodanese"/>
    <property type="match status" value="2"/>
</dbReference>
<evidence type="ECO:0000259" key="3">
    <source>
        <dbReference type="PROSITE" id="PS50206"/>
    </source>
</evidence>
<accession>A0ABU2GZ27</accession>
<dbReference type="InterPro" id="IPR036873">
    <property type="entry name" value="Rhodanese-like_dom_sf"/>
</dbReference>
<organism evidence="4 5">
    <name type="scientific">Gordonia westfalica</name>
    <dbReference type="NCBI Taxonomy" id="158898"/>
    <lineage>
        <taxon>Bacteria</taxon>
        <taxon>Bacillati</taxon>
        <taxon>Actinomycetota</taxon>
        <taxon>Actinomycetes</taxon>
        <taxon>Mycobacteriales</taxon>
        <taxon>Gordoniaceae</taxon>
        <taxon>Gordonia</taxon>
    </lineage>
</organism>
<dbReference type="PANTHER" id="PTHR11364">
    <property type="entry name" value="THIOSULFATE SULFERTANSFERASE"/>
    <property type="match status" value="1"/>
</dbReference>
<keyword evidence="1 4" id="KW-0808">Transferase</keyword>
<evidence type="ECO:0000256" key="1">
    <source>
        <dbReference type="ARBA" id="ARBA00022679"/>
    </source>
</evidence>
<reference evidence="4 5" key="1">
    <citation type="submission" date="2023-08" db="EMBL/GenBank/DDBJ databases">
        <title>Bioegradation of LLDPE and BLDPE plastic by marine bacteria from coast plastic debris.</title>
        <authorList>
            <person name="Rong Z."/>
        </authorList>
    </citation>
    <scope>NUCLEOTIDE SEQUENCE [LARGE SCALE GENOMIC DNA]</scope>
    <source>
        <strain evidence="4 5">Z-2</strain>
    </source>
</reference>
<gene>
    <name evidence="4" type="ORF">RD149_23530</name>
</gene>
<comment type="caution">
    <text evidence="4">The sequence shown here is derived from an EMBL/GenBank/DDBJ whole genome shotgun (WGS) entry which is preliminary data.</text>
</comment>
<dbReference type="SMART" id="SM00450">
    <property type="entry name" value="RHOD"/>
    <property type="match status" value="2"/>
</dbReference>
<dbReference type="PROSITE" id="PS50206">
    <property type="entry name" value="RHODANESE_3"/>
    <property type="match status" value="2"/>
</dbReference>
<name>A0ABU2GZ27_9ACTN</name>
<sequence length="293" mass="31277">MTTATIARERHLITPAALADALASTSPPTLLDVRFVPLEPGRREDYEREHIPGALFVDLPLELAGKSGPGAYPLPDLAALQEVVRSWGVDTSSEIVVYDDFFGGGSARAWWTLHWAGLTKVRVLDGGLAAWRAAGGALTGTPSTWPTPSTVVLRAGALKELSIEEAAALAQDGVLIDNRPAPAYQRRDEGADATTTGHIPGAVNLPFTDLFDPDGRYRPVEELRSILDRAIRAARPEATVEEPADQVVGAYCGGGILSTQIALALALLGRVDDSAVFIGSWSAWLEDPLRPRD</sequence>
<proteinExistence type="predicted"/>
<dbReference type="Gene3D" id="3.40.250.10">
    <property type="entry name" value="Rhodanese-like domain"/>
    <property type="match status" value="2"/>
</dbReference>
<keyword evidence="2" id="KW-0677">Repeat</keyword>
<dbReference type="GO" id="GO:0016740">
    <property type="term" value="F:transferase activity"/>
    <property type="evidence" value="ECO:0007669"/>
    <property type="project" value="UniProtKB-KW"/>
</dbReference>
<evidence type="ECO:0000313" key="5">
    <source>
        <dbReference type="Proteomes" id="UP001265083"/>
    </source>
</evidence>
<protein>
    <submittedName>
        <fullName evidence="4">Sulfurtransferase</fullName>
        <ecNumber evidence="4">2.8.1.-</ecNumber>
    </submittedName>
</protein>